<dbReference type="PANTHER" id="PTHR37816:SF1">
    <property type="entry name" value="TOXIN"/>
    <property type="match status" value="1"/>
</dbReference>
<reference evidence="1" key="1">
    <citation type="submission" date="2023-03" db="EMBL/GenBank/DDBJ databases">
        <title>Massive genome expansion in bonnet fungi (Mycena s.s.) driven by repeated elements and novel gene families across ecological guilds.</title>
        <authorList>
            <consortium name="Lawrence Berkeley National Laboratory"/>
            <person name="Harder C.B."/>
            <person name="Miyauchi S."/>
            <person name="Viragh M."/>
            <person name="Kuo A."/>
            <person name="Thoen E."/>
            <person name="Andreopoulos B."/>
            <person name="Lu D."/>
            <person name="Skrede I."/>
            <person name="Drula E."/>
            <person name="Henrissat B."/>
            <person name="Morin E."/>
            <person name="Kohler A."/>
            <person name="Barry K."/>
            <person name="LaButti K."/>
            <person name="Morin E."/>
            <person name="Salamov A."/>
            <person name="Lipzen A."/>
            <person name="Mereny Z."/>
            <person name="Hegedus B."/>
            <person name="Baldrian P."/>
            <person name="Stursova M."/>
            <person name="Weitz H."/>
            <person name="Taylor A."/>
            <person name="Grigoriev I.V."/>
            <person name="Nagy L.G."/>
            <person name="Martin F."/>
            <person name="Kauserud H."/>
        </authorList>
    </citation>
    <scope>NUCLEOTIDE SEQUENCE</scope>
    <source>
        <strain evidence="1">CBHHK200</strain>
    </source>
</reference>
<dbReference type="Gene3D" id="3.40.50.300">
    <property type="entry name" value="P-loop containing nucleotide triphosphate hydrolases"/>
    <property type="match status" value="1"/>
</dbReference>
<dbReference type="SUPFAM" id="SSF52540">
    <property type="entry name" value="P-loop containing nucleoside triphosphate hydrolases"/>
    <property type="match status" value="1"/>
</dbReference>
<name>A0AAD6WMN7_9AGAR</name>
<dbReference type="AlphaFoldDB" id="A0AAD6WMN7"/>
<dbReference type="InterPro" id="IPR052922">
    <property type="entry name" value="Cytidylate_Kinase-2"/>
</dbReference>
<gene>
    <name evidence="1" type="ORF">C8F04DRAFT_1152305</name>
</gene>
<comment type="caution">
    <text evidence="1">The sequence shown here is derived from an EMBL/GenBank/DDBJ whole genome shotgun (WGS) entry which is preliminary data.</text>
</comment>
<accession>A0AAD6WMN7</accession>
<sequence length="207" mass="23322">MTTTSPVPPLLGDERGVYRVHIVGNCGSGKSTVATQLAVFLGVPYICLDALFWKPGWEKETNSQFRVNVEKALEAAPNGWVVDGNYGRRIGTIVEESATDVIWLDPPLVLYFPRIVLRTFRRLLGREAPCSPGCPERFQEVFFSRESMILWCLTHHGLVRRREGARMAQIGFGIGVNVEGQKMRRFGGWGEALRSWLRDVQAMVQSR</sequence>
<proteinExistence type="predicted"/>
<dbReference type="Proteomes" id="UP001218188">
    <property type="component" value="Unassembled WGS sequence"/>
</dbReference>
<dbReference type="InterPro" id="IPR027417">
    <property type="entry name" value="P-loop_NTPase"/>
</dbReference>
<organism evidence="1 2">
    <name type="scientific">Mycena alexandri</name>
    <dbReference type="NCBI Taxonomy" id="1745969"/>
    <lineage>
        <taxon>Eukaryota</taxon>
        <taxon>Fungi</taxon>
        <taxon>Dikarya</taxon>
        <taxon>Basidiomycota</taxon>
        <taxon>Agaricomycotina</taxon>
        <taxon>Agaricomycetes</taxon>
        <taxon>Agaricomycetidae</taxon>
        <taxon>Agaricales</taxon>
        <taxon>Marasmiineae</taxon>
        <taxon>Mycenaceae</taxon>
        <taxon>Mycena</taxon>
    </lineage>
</organism>
<dbReference type="EMBL" id="JARJCM010000351">
    <property type="protein sequence ID" value="KAJ7018170.1"/>
    <property type="molecule type" value="Genomic_DNA"/>
</dbReference>
<evidence type="ECO:0000313" key="1">
    <source>
        <dbReference type="EMBL" id="KAJ7018170.1"/>
    </source>
</evidence>
<dbReference type="PANTHER" id="PTHR37816">
    <property type="entry name" value="YALI0E33011P"/>
    <property type="match status" value="1"/>
</dbReference>
<protein>
    <submittedName>
        <fullName evidence="1">AAA domain-containing protein</fullName>
    </submittedName>
</protein>
<keyword evidence="2" id="KW-1185">Reference proteome</keyword>
<evidence type="ECO:0000313" key="2">
    <source>
        <dbReference type="Proteomes" id="UP001218188"/>
    </source>
</evidence>